<sequence length="71" mass="7923">MHEDMHNNLVGPFKSEPSLDLSLVAGRNQGGVRFRSSWSTLLLVDSDADLCFSNEEIFCGHLLSHVSYSRV</sequence>
<name>A0A392P4Z2_9FABA</name>
<dbReference type="AlphaFoldDB" id="A0A392P4Z2"/>
<dbReference type="Proteomes" id="UP000265520">
    <property type="component" value="Unassembled WGS sequence"/>
</dbReference>
<accession>A0A392P4Z2</accession>
<reference evidence="1 2" key="1">
    <citation type="journal article" date="2018" name="Front. Plant Sci.">
        <title>Red Clover (Trifolium pratense) and Zigzag Clover (T. medium) - A Picture of Genomic Similarities and Differences.</title>
        <authorList>
            <person name="Dluhosova J."/>
            <person name="Istvanek J."/>
            <person name="Nedelnik J."/>
            <person name="Repkova J."/>
        </authorList>
    </citation>
    <scope>NUCLEOTIDE SEQUENCE [LARGE SCALE GENOMIC DNA]</scope>
    <source>
        <strain evidence="2">cv. 10/8</strain>
        <tissue evidence="1">Leaf</tissue>
    </source>
</reference>
<keyword evidence="2" id="KW-1185">Reference proteome</keyword>
<evidence type="ECO:0000313" key="1">
    <source>
        <dbReference type="EMBL" id="MCI07108.1"/>
    </source>
</evidence>
<dbReference type="EMBL" id="LXQA010064221">
    <property type="protein sequence ID" value="MCI07108.1"/>
    <property type="molecule type" value="Genomic_DNA"/>
</dbReference>
<feature type="non-terminal residue" evidence="1">
    <location>
        <position position="71"/>
    </location>
</feature>
<protein>
    <submittedName>
        <fullName evidence="1">Uncharacterized protein</fullName>
    </submittedName>
</protein>
<proteinExistence type="predicted"/>
<comment type="caution">
    <text evidence="1">The sequence shown here is derived from an EMBL/GenBank/DDBJ whole genome shotgun (WGS) entry which is preliminary data.</text>
</comment>
<organism evidence="1 2">
    <name type="scientific">Trifolium medium</name>
    <dbReference type="NCBI Taxonomy" id="97028"/>
    <lineage>
        <taxon>Eukaryota</taxon>
        <taxon>Viridiplantae</taxon>
        <taxon>Streptophyta</taxon>
        <taxon>Embryophyta</taxon>
        <taxon>Tracheophyta</taxon>
        <taxon>Spermatophyta</taxon>
        <taxon>Magnoliopsida</taxon>
        <taxon>eudicotyledons</taxon>
        <taxon>Gunneridae</taxon>
        <taxon>Pentapetalae</taxon>
        <taxon>rosids</taxon>
        <taxon>fabids</taxon>
        <taxon>Fabales</taxon>
        <taxon>Fabaceae</taxon>
        <taxon>Papilionoideae</taxon>
        <taxon>50 kb inversion clade</taxon>
        <taxon>NPAAA clade</taxon>
        <taxon>Hologalegina</taxon>
        <taxon>IRL clade</taxon>
        <taxon>Trifolieae</taxon>
        <taxon>Trifolium</taxon>
    </lineage>
</organism>
<evidence type="ECO:0000313" key="2">
    <source>
        <dbReference type="Proteomes" id="UP000265520"/>
    </source>
</evidence>